<feature type="signal peptide" evidence="1">
    <location>
        <begin position="1"/>
        <end position="20"/>
    </location>
</feature>
<keyword evidence="1" id="KW-0732">Signal</keyword>
<organism evidence="2 3">
    <name type="scientific">Ephemeroptericola cinctiostellae</name>
    <dbReference type="NCBI Taxonomy" id="2268024"/>
    <lineage>
        <taxon>Bacteria</taxon>
        <taxon>Pseudomonadati</taxon>
        <taxon>Pseudomonadota</taxon>
        <taxon>Betaproteobacteria</taxon>
        <taxon>Burkholderiales</taxon>
        <taxon>Burkholderiaceae</taxon>
        <taxon>Ephemeroptericola</taxon>
    </lineage>
</organism>
<dbReference type="Proteomes" id="UP000252182">
    <property type="component" value="Chromosome"/>
</dbReference>
<dbReference type="OrthoDB" id="9796962at2"/>
<dbReference type="InterPro" id="IPR007410">
    <property type="entry name" value="LpqE-like"/>
</dbReference>
<sequence>MNIKHIIAFALTAMSLNTYAKITVTEPWVRATVTGQTMGGAFMTLHNDSAQEARVIAVSTNAAQEAQLHTMIEKNGMMQMSATTAVTIPAAGSFTFKPGSTHIMLMGLQHSLQAGDRIPLVLTVVQHGHTKKIQVTAEVRPLGQ</sequence>
<dbReference type="SUPFAM" id="SSF110087">
    <property type="entry name" value="DR1885-like metal-binding protein"/>
    <property type="match status" value="1"/>
</dbReference>
<dbReference type="AlphaFoldDB" id="A0A345D922"/>
<dbReference type="Pfam" id="PF04314">
    <property type="entry name" value="PCuAC"/>
    <property type="match status" value="1"/>
</dbReference>
<accession>A0A345D922</accession>
<dbReference type="Gene3D" id="2.60.40.1890">
    <property type="entry name" value="PCu(A)C copper chaperone"/>
    <property type="match status" value="1"/>
</dbReference>
<dbReference type="InterPro" id="IPR036182">
    <property type="entry name" value="PCuAC_sf"/>
</dbReference>
<dbReference type="PANTHER" id="PTHR36302:SF1">
    <property type="entry name" value="COPPER CHAPERONE PCU(A)C"/>
    <property type="match status" value="1"/>
</dbReference>
<gene>
    <name evidence="2" type="ORF">DTO96_100571</name>
</gene>
<evidence type="ECO:0008006" key="4">
    <source>
        <dbReference type="Google" id="ProtNLM"/>
    </source>
</evidence>
<protein>
    <recommendedName>
        <fullName evidence="4">Copper chaperone PCu(A)C</fullName>
    </recommendedName>
</protein>
<dbReference type="PANTHER" id="PTHR36302">
    <property type="entry name" value="BLR7088 PROTEIN"/>
    <property type="match status" value="1"/>
</dbReference>
<keyword evidence="3" id="KW-1185">Reference proteome</keyword>
<dbReference type="InterPro" id="IPR058248">
    <property type="entry name" value="Lxx211020-like"/>
</dbReference>
<evidence type="ECO:0000313" key="3">
    <source>
        <dbReference type="Proteomes" id="UP000252182"/>
    </source>
</evidence>
<name>A0A345D922_9BURK</name>
<dbReference type="EMBL" id="CP031124">
    <property type="protein sequence ID" value="AXF84860.1"/>
    <property type="molecule type" value="Genomic_DNA"/>
</dbReference>
<evidence type="ECO:0000256" key="1">
    <source>
        <dbReference type="SAM" id="SignalP"/>
    </source>
</evidence>
<proteinExistence type="predicted"/>
<feature type="chain" id="PRO_5016674383" description="Copper chaperone PCu(A)C" evidence="1">
    <location>
        <begin position="21"/>
        <end position="144"/>
    </location>
</feature>
<evidence type="ECO:0000313" key="2">
    <source>
        <dbReference type="EMBL" id="AXF84860.1"/>
    </source>
</evidence>
<dbReference type="RefSeq" id="WP_114562116.1">
    <property type="nucleotide sequence ID" value="NZ_CP031124.1"/>
</dbReference>
<dbReference type="KEGG" id="hyf:DTO96_100571"/>
<reference evidence="3" key="1">
    <citation type="submission" date="2018-07" db="EMBL/GenBank/DDBJ databases">
        <authorList>
            <person name="Kim H."/>
        </authorList>
    </citation>
    <scope>NUCLEOTIDE SEQUENCE [LARGE SCALE GENOMIC DNA]</scope>
    <source>
        <strain evidence="3">F02</strain>
    </source>
</reference>